<feature type="compositionally biased region" description="Basic residues" evidence="1">
    <location>
        <begin position="59"/>
        <end position="76"/>
    </location>
</feature>
<dbReference type="EMBL" id="CP032348">
    <property type="protein sequence ID" value="QCO19279.1"/>
    <property type="molecule type" value="Genomic_DNA"/>
</dbReference>
<proteinExistence type="predicted"/>
<organism evidence="3 4">
    <name type="scientific">Azospirillum brasilense</name>
    <dbReference type="NCBI Taxonomy" id="192"/>
    <lineage>
        <taxon>Bacteria</taxon>
        <taxon>Pseudomonadati</taxon>
        <taxon>Pseudomonadota</taxon>
        <taxon>Alphaproteobacteria</taxon>
        <taxon>Rhodospirillales</taxon>
        <taxon>Azospirillaceae</taxon>
        <taxon>Azospirillum</taxon>
    </lineage>
</organism>
<feature type="compositionally biased region" description="Basic residues" evidence="1">
    <location>
        <begin position="167"/>
        <end position="176"/>
    </location>
</feature>
<accession>A0A4D8RIN6</accession>
<reference evidence="3 4" key="1">
    <citation type="submission" date="2018-09" db="EMBL/GenBank/DDBJ databases">
        <title>Whole genome based analysis of evolution and adaptive divergence in Indian and Brazilian strains of Azospirillum brasilense.</title>
        <authorList>
            <person name="Singh C."/>
            <person name="Tripathi A.K."/>
        </authorList>
    </citation>
    <scope>NUCLEOTIDE SEQUENCE [LARGE SCALE GENOMIC DNA]</scope>
    <source>
        <strain evidence="3 4">MTCC4039</strain>
        <plasmid evidence="3 4">p4</plasmid>
    </source>
</reference>
<feature type="region of interest" description="Disordered" evidence="1">
    <location>
        <begin position="59"/>
        <end position="222"/>
    </location>
</feature>
<dbReference type="InterPro" id="IPR025484">
    <property type="entry name" value="DUF4376"/>
</dbReference>
<evidence type="ECO:0000256" key="1">
    <source>
        <dbReference type="SAM" id="MobiDB-lite"/>
    </source>
</evidence>
<feature type="compositionally biased region" description="Basic residues" evidence="1">
    <location>
        <begin position="1"/>
        <end position="17"/>
    </location>
</feature>
<evidence type="ECO:0000313" key="4">
    <source>
        <dbReference type="Proteomes" id="UP000298693"/>
    </source>
</evidence>
<dbReference type="Pfam" id="PF14301">
    <property type="entry name" value="DUF4376"/>
    <property type="match status" value="1"/>
</dbReference>
<feature type="compositionally biased region" description="Basic and acidic residues" evidence="1">
    <location>
        <begin position="86"/>
        <end position="99"/>
    </location>
</feature>
<geneLocation type="plasmid" evidence="3">
    <name>p4</name>
</geneLocation>
<protein>
    <submittedName>
        <fullName evidence="3">DUF4376 domain-containing protein</fullName>
    </submittedName>
</protein>
<feature type="compositionally biased region" description="Basic residues" evidence="1">
    <location>
        <begin position="306"/>
        <end position="316"/>
    </location>
</feature>
<keyword evidence="3" id="KW-0614">Plasmid</keyword>
<feature type="domain" description="DUF4376" evidence="2">
    <location>
        <begin position="396"/>
        <end position="513"/>
    </location>
</feature>
<feature type="region of interest" description="Disordered" evidence="1">
    <location>
        <begin position="296"/>
        <end position="319"/>
    </location>
</feature>
<feature type="compositionally biased region" description="Basic and acidic residues" evidence="1">
    <location>
        <begin position="111"/>
        <end position="124"/>
    </location>
</feature>
<feature type="region of interest" description="Disordered" evidence="1">
    <location>
        <begin position="1"/>
        <end position="20"/>
    </location>
</feature>
<evidence type="ECO:0000259" key="2">
    <source>
        <dbReference type="Pfam" id="PF14301"/>
    </source>
</evidence>
<name>A0A4D8RIN6_AZOBR</name>
<dbReference type="AlphaFoldDB" id="A0A4D8RIN6"/>
<sequence>MVAQHDHRRRPGARRLIPHGDLRHVARQPCPAVHPGRRPHLLCAGRRCVGDAEPYHRHGLRVRTNPRRHLHHHRSGRSAMGGGGGLRDRWQWRHLHRDEDDPQQPGQRQQPDLEHHQRQDDLRRGLRRPAGAAVPMPGVHRQRVGVRDRADAGAAGPGDQQSDPLLRPRRQRRRLHPGGQRLAGVADPAGGRRRPGGRAAGARHRGGAGRPRQQPVPAGQRAGPARVVLGVCGPEPRNAPRPHRANCEVGHRANQQQRLRHGHLPGGFPGGTAAQRGNPLHADRSAVRLHHWVGRGQSNATDGDRHHHVRRTRRRQRQVDGDRKMMEGTMHMLYSASSRGFYRPDRDYQNLPADLVEVARDDYEALFAGQAAGAEIVPDESGRPVLAFPPPPTLAERRATVAAAVDALRDRHMDEGAEHGGKRFALDGTSRTDLAGMATTAALVQLGALEWPADYATGWIALDNSRLPLPTPQDGIALAAAVAARYAALVQAARTIKDAVVASDDPETIDIAAGWPA</sequence>
<gene>
    <name evidence="3" type="ORF">D3869_26670</name>
</gene>
<evidence type="ECO:0000313" key="3">
    <source>
        <dbReference type="EMBL" id="QCO19279.1"/>
    </source>
</evidence>
<dbReference type="Proteomes" id="UP000298693">
    <property type="component" value="Plasmid p4"/>
</dbReference>
<feature type="compositionally biased region" description="Low complexity" evidence="1">
    <location>
        <begin position="177"/>
        <end position="189"/>
    </location>
</feature>
<feature type="compositionally biased region" description="Basic residues" evidence="1">
    <location>
        <begin position="191"/>
        <end position="207"/>
    </location>
</feature>